<evidence type="ECO:0008006" key="3">
    <source>
        <dbReference type="Google" id="ProtNLM"/>
    </source>
</evidence>
<protein>
    <recommendedName>
        <fullName evidence="3">Antitoxin SocA-like Panacea domain-containing protein</fullName>
    </recommendedName>
</protein>
<accession>A0A7L5BTN9</accession>
<dbReference type="KEGG" id="hdh:G5B40_01095"/>
<dbReference type="AlphaFoldDB" id="A0A7L5BTN9"/>
<reference evidence="1 2" key="1">
    <citation type="submission" date="2020-02" db="EMBL/GenBank/DDBJ databases">
        <title>complete genome sequence of Rhodobacteraceae bacterium.</title>
        <authorList>
            <person name="Park J."/>
            <person name="Kim Y.-S."/>
            <person name="Kim K.-H."/>
        </authorList>
    </citation>
    <scope>NUCLEOTIDE SEQUENCE [LARGE SCALE GENOMIC DNA]</scope>
    <source>
        <strain evidence="1 2">RR4-56</strain>
    </source>
</reference>
<dbReference type="Proteomes" id="UP000503336">
    <property type="component" value="Chromosome"/>
</dbReference>
<gene>
    <name evidence="1" type="ORF">G5B40_01095</name>
</gene>
<sequence length="76" mass="8472">MANAYSPLAVANEFIALGIAEGKPIEHMKAQKLVHFAHGFSLARDTPILNECPQVWKFGPVFSTLYQDLRARPEMS</sequence>
<evidence type="ECO:0000313" key="2">
    <source>
        <dbReference type="Proteomes" id="UP000503336"/>
    </source>
</evidence>
<evidence type="ECO:0000313" key="1">
    <source>
        <dbReference type="EMBL" id="QIE54163.1"/>
    </source>
</evidence>
<keyword evidence="2" id="KW-1185">Reference proteome</keyword>
<organism evidence="1 2">
    <name type="scientific">Pikeienuella piscinae</name>
    <dbReference type="NCBI Taxonomy" id="2748098"/>
    <lineage>
        <taxon>Bacteria</taxon>
        <taxon>Pseudomonadati</taxon>
        <taxon>Pseudomonadota</taxon>
        <taxon>Alphaproteobacteria</taxon>
        <taxon>Rhodobacterales</taxon>
        <taxon>Paracoccaceae</taxon>
        <taxon>Pikeienuella</taxon>
    </lineage>
</organism>
<dbReference type="EMBL" id="CP049056">
    <property type="protein sequence ID" value="QIE54163.1"/>
    <property type="molecule type" value="Genomic_DNA"/>
</dbReference>
<dbReference type="RefSeq" id="WP_165093971.1">
    <property type="nucleotide sequence ID" value="NZ_CP049056.1"/>
</dbReference>
<proteinExistence type="predicted"/>
<name>A0A7L5BTN9_9RHOB</name>